<dbReference type="EMBL" id="BAABGU010000052">
    <property type="protein sequence ID" value="GAA4579811.1"/>
    <property type="molecule type" value="Genomic_DNA"/>
</dbReference>
<dbReference type="InterPro" id="IPR036291">
    <property type="entry name" value="NAD(P)-bd_dom_sf"/>
</dbReference>
<dbReference type="PANTHER" id="PTHR48079">
    <property type="entry name" value="PROTEIN YEEZ"/>
    <property type="match status" value="1"/>
</dbReference>
<comment type="caution">
    <text evidence="1">The sequence shown here is derived from an EMBL/GenBank/DDBJ whole genome shotgun (WGS) entry which is preliminary data.</text>
</comment>
<gene>
    <name evidence="1" type="ORF">GCM10023176_58300</name>
</gene>
<reference evidence="2" key="1">
    <citation type="journal article" date="2019" name="Int. J. Syst. Evol. Microbiol.">
        <title>The Global Catalogue of Microorganisms (GCM) 10K type strain sequencing project: providing services to taxonomists for standard genome sequencing and annotation.</title>
        <authorList>
            <consortium name="The Broad Institute Genomics Platform"/>
            <consortium name="The Broad Institute Genome Sequencing Center for Infectious Disease"/>
            <person name="Wu L."/>
            <person name="Ma J."/>
        </authorList>
    </citation>
    <scope>NUCLEOTIDE SEQUENCE [LARGE SCALE GENOMIC DNA]</scope>
    <source>
        <strain evidence="2">JCM 3175</strain>
    </source>
</reference>
<organism evidence="1 2">
    <name type="scientific">Micromonospora coerulea</name>
    <dbReference type="NCBI Taxonomy" id="47856"/>
    <lineage>
        <taxon>Bacteria</taxon>
        <taxon>Bacillati</taxon>
        <taxon>Actinomycetota</taxon>
        <taxon>Actinomycetes</taxon>
        <taxon>Micromonosporales</taxon>
        <taxon>Micromonosporaceae</taxon>
        <taxon>Micromonospora</taxon>
    </lineage>
</organism>
<evidence type="ECO:0000313" key="2">
    <source>
        <dbReference type="Proteomes" id="UP001500307"/>
    </source>
</evidence>
<dbReference type="PANTHER" id="PTHR48079:SF6">
    <property type="entry name" value="NAD(P)-BINDING DOMAIN-CONTAINING PROTEIN-RELATED"/>
    <property type="match status" value="1"/>
</dbReference>
<proteinExistence type="predicted"/>
<evidence type="ECO:0008006" key="3">
    <source>
        <dbReference type="Google" id="ProtNLM"/>
    </source>
</evidence>
<dbReference type="Gene3D" id="3.40.50.720">
    <property type="entry name" value="NAD(P)-binding Rossmann-like Domain"/>
    <property type="match status" value="1"/>
</dbReference>
<evidence type="ECO:0000313" key="1">
    <source>
        <dbReference type="EMBL" id="GAA4579811.1"/>
    </source>
</evidence>
<name>A0ABP8T1R5_9ACTN</name>
<keyword evidence="2" id="KW-1185">Reference proteome</keyword>
<dbReference type="Proteomes" id="UP001500307">
    <property type="component" value="Unassembled WGS sequence"/>
</dbReference>
<accession>A0ABP8T1R5</accession>
<protein>
    <recommendedName>
        <fullName evidence="3">NAD-dependent epimerase/dehydratase family protein</fullName>
    </recommendedName>
</protein>
<dbReference type="InterPro" id="IPR051783">
    <property type="entry name" value="NAD(P)-dependent_oxidoreduct"/>
</dbReference>
<dbReference type="RefSeq" id="WP_346124844.1">
    <property type="nucleotide sequence ID" value="NZ_BAABGU010000052.1"/>
</dbReference>
<dbReference type="SUPFAM" id="SSF51735">
    <property type="entry name" value="NAD(P)-binding Rossmann-fold domains"/>
    <property type="match status" value="1"/>
</dbReference>
<sequence>MRSTEQQAFTAPHGIALRYGMFYGGDTARIRPQLMKRRLPVADGGLLPWVHVEDAAAATVAALEQGRAGQAYNVADDEPATFAQVFTAMARSFGAPPPRRLPAWPLRLAAPLVVAFAMDTNLRVSTAKAQTELGWRPAYPSYREGVVAMARG</sequence>